<feature type="domain" description="Probable transposase IS891/IS1136/IS1341" evidence="8">
    <location>
        <begin position="170"/>
        <end position="281"/>
    </location>
</feature>
<evidence type="ECO:0000259" key="9">
    <source>
        <dbReference type="Pfam" id="PF07282"/>
    </source>
</evidence>
<keyword evidence="12" id="KW-1185">Reference proteome</keyword>
<protein>
    <submittedName>
        <fullName evidence="11">Transposase</fullName>
    </submittedName>
</protein>
<evidence type="ECO:0000256" key="3">
    <source>
        <dbReference type="ARBA" id="ARBA00022578"/>
    </source>
</evidence>
<dbReference type="AlphaFoldDB" id="A0A4V1AVK2"/>
<dbReference type="OrthoDB" id="5754413at2"/>
<feature type="domain" description="Cas12f1-like TNB" evidence="9">
    <location>
        <begin position="294"/>
        <end position="360"/>
    </location>
</feature>
<keyword evidence="3" id="KW-0815">Transposition</keyword>
<proteinExistence type="inferred from homology"/>
<dbReference type="Pfam" id="PF01385">
    <property type="entry name" value="OrfB_IS605"/>
    <property type="match status" value="1"/>
</dbReference>
<evidence type="ECO:0000256" key="1">
    <source>
        <dbReference type="ARBA" id="ARBA00008761"/>
    </source>
</evidence>
<reference evidence="11 12" key="1">
    <citation type="submission" date="2019-03" db="EMBL/GenBank/DDBJ databases">
        <title>The genome sequence of Nitrosococcus wardiae strain D1FHST reveals the archetypal metabolic capacity of ammonia-oxidizing Gammaproteobacteria.</title>
        <authorList>
            <person name="Wang L."/>
            <person name="Lim C.K."/>
            <person name="Hanson T.E."/>
            <person name="Dang H."/>
            <person name="Klotz M.G."/>
        </authorList>
    </citation>
    <scope>NUCLEOTIDE SEQUENCE [LARGE SCALE GENOMIC DNA]</scope>
    <source>
        <strain evidence="11 12">D1FHS</strain>
    </source>
</reference>
<dbReference type="Pfam" id="PF07282">
    <property type="entry name" value="Cas12f1-like_TNB"/>
    <property type="match status" value="1"/>
</dbReference>
<dbReference type="Proteomes" id="UP000294325">
    <property type="component" value="Chromosome"/>
</dbReference>
<sequence length="385" mass="44253">MVTQRAYKFRFYPTPTQKRQLTIEFGHTRFVWNWALETRTKAYKEHGESLNNLNLSRQLTELKKTECSWLSEATAGCHIQKLRDQDTAFKHFFAGRTKYPRFKTRHQAQSVRYQLDQRHVEKNFNAKSQRLKLPKLGALKLKWSRRIGGIPKMVTVSKDPAGRYFASMACEVEIAALPTRKNAVGVDVGIKEVVITSEGYKSGAPKYTYHSARQLRMAQRRLSKKKKGSNRRRKQQQRVARIHARIADSRRDFLHQQSSKLINENPVICLEDLNIKGMLRNSRLSKAVADCGLYELRRQMEYKAQWYGREVLIVDRWAPTSKACSECGTIHESMPLKVREWVCPDCTTRHDRDINAAINVLNFGTAGSAGTDKARGAVKTPRAVA</sequence>
<dbReference type="InterPro" id="IPR001959">
    <property type="entry name" value="Transposase"/>
</dbReference>
<accession>A0A4V1AVK2</accession>
<keyword evidence="7" id="KW-0233">DNA recombination</keyword>
<dbReference type="GO" id="GO:0046872">
    <property type="term" value="F:metal ion binding"/>
    <property type="evidence" value="ECO:0007669"/>
    <property type="project" value="UniProtKB-KW"/>
</dbReference>
<evidence type="ECO:0000256" key="6">
    <source>
        <dbReference type="ARBA" id="ARBA00023125"/>
    </source>
</evidence>
<keyword evidence="4" id="KW-0479">Metal-binding</keyword>
<dbReference type="NCBIfam" id="TIGR01766">
    <property type="entry name" value="IS200/IS605 family accessory protein TnpB-like domain"/>
    <property type="match status" value="1"/>
</dbReference>
<evidence type="ECO:0000256" key="7">
    <source>
        <dbReference type="ARBA" id="ARBA00023172"/>
    </source>
</evidence>
<organism evidence="11 12">
    <name type="scientific">Nitrosococcus wardiae</name>
    <dbReference type="NCBI Taxonomy" id="1814290"/>
    <lineage>
        <taxon>Bacteria</taxon>
        <taxon>Pseudomonadati</taxon>
        <taxon>Pseudomonadota</taxon>
        <taxon>Gammaproteobacteria</taxon>
        <taxon>Chromatiales</taxon>
        <taxon>Chromatiaceae</taxon>
        <taxon>Nitrosococcus</taxon>
    </lineage>
</organism>
<evidence type="ECO:0000313" key="11">
    <source>
        <dbReference type="EMBL" id="QBQ53425.1"/>
    </source>
</evidence>
<evidence type="ECO:0000313" key="12">
    <source>
        <dbReference type="Proteomes" id="UP000294325"/>
    </source>
</evidence>
<evidence type="ECO:0000256" key="4">
    <source>
        <dbReference type="ARBA" id="ARBA00022723"/>
    </source>
</evidence>
<dbReference type="PANTHER" id="PTHR30405:SF25">
    <property type="entry name" value="RNA-GUIDED DNA ENDONUCLEASE INSQ-RELATED"/>
    <property type="match status" value="1"/>
</dbReference>
<comment type="similarity">
    <text evidence="2">In the N-terminal section; belongs to the transposase 2 family.</text>
</comment>
<dbReference type="InterPro" id="IPR021027">
    <property type="entry name" value="Transposase_put_HTH"/>
</dbReference>
<dbReference type="Pfam" id="PF12323">
    <property type="entry name" value="HTH_OrfB_IS605"/>
    <property type="match status" value="1"/>
</dbReference>
<name>A0A4V1AVK2_9GAMM</name>
<dbReference type="PANTHER" id="PTHR30405">
    <property type="entry name" value="TRANSPOSASE"/>
    <property type="match status" value="1"/>
</dbReference>
<keyword evidence="6" id="KW-0238">DNA-binding</keyword>
<dbReference type="GO" id="GO:0006310">
    <property type="term" value="P:DNA recombination"/>
    <property type="evidence" value="ECO:0007669"/>
    <property type="project" value="UniProtKB-KW"/>
</dbReference>
<dbReference type="InterPro" id="IPR010095">
    <property type="entry name" value="Cas12f1-like_TNB"/>
</dbReference>
<evidence type="ECO:0000259" key="10">
    <source>
        <dbReference type="Pfam" id="PF12323"/>
    </source>
</evidence>
<dbReference type="NCBIfam" id="NF040570">
    <property type="entry name" value="guided_TnpB"/>
    <property type="match status" value="1"/>
</dbReference>
<dbReference type="GO" id="GO:0003677">
    <property type="term" value="F:DNA binding"/>
    <property type="evidence" value="ECO:0007669"/>
    <property type="project" value="UniProtKB-KW"/>
</dbReference>
<evidence type="ECO:0000259" key="8">
    <source>
        <dbReference type="Pfam" id="PF01385"/>
    </source>
</evidence>
<evidence type="ECO:0000256" key="2">
    <source>
        <dbReference type="ARBA" id="ARBA00011044"/>
    </source>
</evidence>
<dbReference type="KEGG" id="nwr:E3U44_02085"/>
<dbReference type="InterPro" id="IPR051399">
    <property type="entry name" value="RNA-guided_DNA_endo/Transpos"/>
</dbReference>
<evidence type="ECO:0000256" key="5">
    <source>
        <dbReference type="ARBA" id="ARBA00022833"/>
    </source>
</evidence>
<feature type="domain" description="Transposase putative helix-turn-helix" evidence="10">
    <location>
        <begin position="1"/>
        <end position="47"/>
    </location>
</feature>
<dbReference type="EMBL" id="CP038033">
    <property type="protein sequence ID" value="QBQ53425.1"/>
    <property type="molecule type" value="Genomic_DNA"/>
</dbReference>
<comment type="similarity">
    <text evidence="1">In the C-terminal section; belongs to the transposase 35 family.</text>
</comment>
<dbReference type="RefSeq" id="WP_134356440.1">
    <property type="nucleotide sequence ID" value="NZ_CP038033.1"/>
</dbReference>
<dbReference type="GO" id="GO:0032196">
    <property type="term" value="P:transposition"/>
    <property type="evidence" value="ECO:0007669"/>
    <property type="project" value="UniProtKB-KW"/>
</dbReference>
<keyword evidence="5" id="KW-0862">Zinc</keyword>
<gene>
    <name evidence="11" type="ORF">E3U44_02085</name>
</gene>